<dbReference type="WBParaSite" id="nRc.2.0.1.t07434-RA">
    <property type="protein sequence ID" value="nRc.2.0.1.t07434-RA"/>
    <property type="gene ID" value="nRc.2.0.1.g07434"/>
</dbReference>
<evidence type="ECO:0000313" key="2">
    <source>
        <dbReference type="WBParaSite" id="nRc.2.0.1.t07434-RA"/>
    </source>
</evidence>
<dbReference type="AlphaFoldDB" id="A0A915I163"/>
<reference evidence="2" key="1">
    <citation type="submission" date="2022-11" db="UniProtKB">
        <authorList>
            <consortium name="WormBaseParasite"/>
        </authorList>
    </citation>
    <scope>IDENTIFICATION</scope>
</reference>
<name>A0A915I163_ROMCU</name>
<keyword evidence="1" id="KW-1185">Reference proteome</keyword>
<evidence type="ECO:0000313" key="1">
    <source>
        <dbReference type="Proteomes" id="UP000887565"/>
    </source>
</evidence>
<proteinExistence type="predicted"/>
<dbReference type="Proteomes" id="UP000887565">
    <property type="component" value="Unplaced"/>
</dbReference>
<organism evidence="1 2">
    <name type="scientific">Romanomermis culicivorax</name>
    <name type="common">Nematode worm</name>
    <dbReference type="NCBI Taxonomy" id="13658"/>
    <lineage>
        <taxon>Eukaryota</taxon>
        <taxon>Metazoa</taxon>
        <taxon>Ecdysozoa</taxon>
        <taxon>Nematoda</taxon>
        <taxon>Enoplea</taxon>
        <taxon>Dorylaimia</taxon>
        <taxon>Mermithida</taxon>
        <taxon>Mermithoidea</taxon>
        <taxon>Mermithidae</taxon>
        <taxon>Romanomermis</taxon>
    </lineage>
</organism>
<sequence>MTLAQNPRKNPGNPASLYVLTTASRKVDATTSQLPFLGNDGSNNKIVDLNRSHFVSGKTGTGASSHNRERVNGHASWYSGATGDEKITENIQLRVPSFALRATHLRIATNDG</sequence>
<protein>
    <submittedName>
        <fullName evidence="2">Uncharacterized protein</fullName>
    </submittedName>
</protein>
<accession>A0A915I163</accession>